<organism evidence="1 2">
    <name type="scientific">Candidatus Beckwithbacteria bacterium CG10_big_fil_rev_8_21_14_0_10_34_10</name>
    <dbReference type="NCBI Taxonomy" id="1974495"/>
    <lineage>
        <taxon>Bacteria</taxon>
        <taxon>Candidatus Beckwithiibacteriota</taxon>
    </lineage>
</organism>
<accession>A0A2H0WAF6</accession>
<comment type="caution">
    <text evidence="1">The sequence shown here is derived from an EMBL/GenBank/DDBJ whole genome shotgun (WGS) entry which is preliminary data.</text>
</comment>
<protein>
    <submittedName>
        <fullName evidence="1">Uncharacterized protein</fullName>
    </submittedName>
</protein>
<reference evidence="2" key="1">
    <citation type="submission" date="2017-09" db="EMBL/GenBank/DDBJ databases">
        <title>Depth-based differentiation of microbial function through sediment-hosted aquifers and enrichment of novel symbionts in the deep terrestrial subsurface.</title>
        <authorList>
            <person name="Probst A.J."/>
            <person name="Ladd B."/>
            <person name="Jarett J.K."/>
            <person name="Geller-Mcgrath D.E."/>
            <person name="Sieber C.M.K."/>
            <person name="Emerson J.B."/>
            <person name="Anantharaman K."/>
            <person name="Thomas B.C."/>
            <person name="Malmstrom R."/>
            <person name="Stieglmeier M."/>
            <person name="Klingl A."/>
            <person name="Woyke T."/>
            <person name="Ryan C.M."/>
            <person name="Banfield J.F."/>
        </authorList>
    </citation>
    <scope>NUCLEOTIDE SEQUENCE [LARGE SCALE GENOMIC DNA]</scope>
</reference>
<sequence length="115" mass="13710">MNKFNTKQLLQILPLDENLRKKVVTNFDSFSEDQKLALKKLSWIMFFELYTNKIKEEFEKTLYEISQEKGDLKANLYQEIEENVLNKLKQILLQKADKKAVEKIRAELKKQVELS</sequence>
<proteinExistence type="predicted"/>
<evidence type="ECO:0000313" key="2">
    <source>
        <dbReference type="Proteomes" id="UP000230093"/>
    </source>
</evidence>
<dbReference type="AlphaFoldDB" id="A0A2H0WAF6"/>
<name>A0A2H0WAF6_9BACT</name>
<dbReference type="Proteomes" id="UP000230093">
    <property type="component" value="Unassembled WGS sequence"/>
</dbReference>
<dbReference type="EMBL" id="PEZT01000025">
    <property type="protein sequence ID" value="PIS08898.1"/>
    <property type="molecule type" value="Genomic_DNA"/>
</dbReference>
<evidence type="ECO:0000313" key="1">
    <source>
        <dbReference type="EMBL" id="PIS08898.1"/>
    </source>
</evidence>
<gene>
    <name evidence="1" type="ORF">COT75_04395</name>
</gene>